<keyword evidence="22" id="KW-1185">Reference proteome</keyword>
<accession>M0CKC9</accession>
<feature type="transmembrane region" description="Helical" evidence="19">
    <location>
        <begin position="496"/>
        <end position="515"/>
    </location>
</feature>
<evidence type="ECO:0000256" key="10">
    <source>
        <dbReference type="ARBA" id="ARBA00022723"/>
    </source>
</evidence>
<keyword evidence="11" id="KW-0732">Signal</keyword>
<protein>
    <recommendedName>
        <fullName evidence="6">dolichyl-phosphooligosaccharide-protein glycotransferase</fullName>
        <ecNumber evidence="6">2.4.99.21</ecNumber>
    </recommendedName>
    <alternativeName>
        <fullName evidence="17">Oligosaccharyl transferase</fullName>
    </alternativeName>
</protein>
<dbReference type="InterPro" id="IPR048307">
    <property type="entry name" value="STT3_N"/>
</dbReference>
<evidence type="ECO:0000256" key="12">
    <source>
        <dbReference type="ARBA" id="ARBA00022842"/>
    </source>
</evidence>
<feature type="transmembrane region" description="Helical" evidence="19">
    <location>
        <begin position="102"/>
        <end position="120"/>
    </location>
</feature>
<evidence type="ECO:0000256" key="8">
    <source>
        <dbReference type="ARBA" id="ARBA00022679"/>
    </source>
</evidence>
<evidence type="ECO:0000313" key="22">
    <source>
        <dbReference type="Proteomes" id="UP000011626"/>
    </source>
</evidence>
<keyword evidence="15" id="KW-1015">Disulfide bond</keyword>
<sequence>MADARTETEALLADKSHLESQLEEVLAVDESTESWAFDDVSLDSGAFGELVSRGIVEEVNGEYTLADPKAVRQALDGDGSVSSDDEQSASFTESLSVEFDRVAVAGLLGALALVVVFRVLPLQSVFRGGDVVLSGNDPYYYRYLVHELLAVSSNPFDLSVLSSLPSGVAHGEPLMLVSMWWVSALLGGESAVDGVLAWFPVVSAVVTALLVYALTVRVTDDKRVGIAAVALLAVTPGHAFRTGLGFADHHAFDYPWLALTVLAAVSVVGRDILERRTWAWVGALAVGVAGQMLAWDAGPLLLVPLGLFALGLVPSVLRDGGSPLRAGRPLLAGVSMGTFVAVLAHISLGWHTPAVIVAPVLLSVGIAGLLVLGEGARRAEVSSRLVVGVSVVGLVLGIVALWSLVPVFATELERGMDFLLTTEGIAETTSIVSGDLGTIIGPIFLFGFGLFLALGHMCWALWMSYRRHAPAWLLITVYGWYFLLLSAIQVRFAGQLALFAALFGGLGFVHLAAWVDLASVPTPFVDNRLADGPRVVGSSGDEFSSAGELVRPNRRQLLHLGVLGFGAGSLGGLLTPIRHSQLVIDDSMYEAAKFMREHSKEQGWDYPKNYVFSQWGRNRVYNWFVNGESRGYGYAQSNFQDFVTSGNSAEWYEQLRNRAGFITIEESDPSATTEFGELYDQLWSDTFGIDTENYRAVWMNSTDSLRVFTPVSGALVTGPAPKNRTLNIEVTAEIGQKSQSIAIERHTGDQGIYQAVVPLPGIYQVNGNRLSVSEDDVQQGSVISGFSGNGYAYWSFNEGSGEWAYDRVGGHHGRIHEAEWTNRGRSEFALSFSGKNSSDFVESPVTSLQTFTISLWAKPAALDVSEDNDFRDIIRTPTGRIMVFEQSGKISFRLPGVDDGRLTGRGIQTNEWQHIAMTYDGSVRTIYINNERKARDRVSVGKLDWGGTLRLGNQFSTPSGHGYAGLLDEVRIHNRVLSDEELTNLRK</sequence>
<evidence type="ECO:0000256" key="13">
    <source>
        <dbReference type="ARBA" id="ARBA00022989"/>
    </source>
</evidence>
<keyword evidence="16" id="KW-0464">Manganese</keyword>
<dbReference type="SUPFAM" id="SSF49899">
    <property type="entry name" value="Concanavalin A-like lectins/glucanases"/>
    <property type="match status" value="1"/>
</dbReference>
<dbReference type="PANTHER" id="PTHR13872:SF1">
    <property type="entry name" value="DOLICHYL-DIPHOSPHOOLIGOSACCHARIDE--PROTEIN GLYCOSYLTRANSFERASE SUBUNIT STT3B"/>
    <property type="match status" value="1"/>
</dbReference>
<comment type="caution">
    <text evidence="21">The sequence shown here is derived from an EMBL/GenBank/DDBJ whole genome shotgun (WGS) entry which is preliminary data.</text>
</comment>
<dbReference type="Gene3D" id="2.60.120.200">
    <property type="match status" value="1"/>
</dbReference>
<dbReference type="EMBL" id="AOIU01000033">
    <property type="protein sequence ID" value="ELZ23696.1"/>
    <property type="molecule type" value="Genomic_DNA"/>
</dbReference>
<dbReference type="InterPro" id="IPR003674">
    <property type="entry name" value="Oligo_trans_STT3"/>
</dbReference>
<comment type="catalytic activity">
    <reaction evidence="18">
        <text>an archaeal dolichyl phosphooligosaccharide + [protein]-L-asparagine = an archaeal dolichyl phosphate + a glycoprotein with the oligosaccharide chain attached by N-beta-D-glycosyl linkage to a protein L-asparagine.</text>
        <dbReference type="EC" id="2.4.99.21"/>
    </reaction>
</comment>
<dbReference type="Proteomes" id="UP000011626">
    <property type="component" value="Unassembled WGS sequence"/>
</dbReference>
<keyword evidence="8" id="KW-0808">Transferase</keyword>
<dbReference type="AlphaFoldDB" id="M0CKC9"/>
<dbReference type="STRING" id="797114.C475_15533"/>
<keyword evidence="9 19" id="KW-0812">Transmembrane</keyword>
<dbReference type="GO" id="GO:0004576">
    <property type="term" value="F:oligosaccharyl transferase activity"/>
    <property type="evidence" value="ECO:0007669"/>
    <property type="project" value="InterPro"/>
</dbReference>
<feature type="transmembrane region" description="Helical" evidence="19">
    <location>
        <begin position="278"/>
        <end position="295"/>
    </location>
</feature>
<feature type="transmembrane region" description="Helical" evidence="19">
    <location>
        <begin position="226"/>
        <end position="244"/>
    </location>
</feature>
<evidence type="ECO:0000256" key="17">
    <source>
        <dbReference type="ARBA" id="ARBA00030679"/>
    </source>
</evidence>
<evidence type="ECO:0000256" key="18">
    <source>
        <dbReference type="ARBA" id="ARBA00034066"/>
    </source>
</evidence>
<keyword evidence="14 19" id="KW-0472">Membrane</keyword>
<dbReference type="InterPro" id="IPR013320">
    <property type="entry name" value="ConA-like_dom_sf"/>
</dbReference>
<dbReference type="OrthoDB" id="313284at2157"/>
<dbReference type="eggNOG" id="arCOG07813">
    <property type="taxonomic scope" value="Archaea"/>
</dbReference>
<feature type="transmembrane region" description="Helical" evidence="19">
    <location>
        <begin position="469"/>
        <end position="490"/>
    </location>
</feature>
<comment type="subcellular location">
    <subcellularLocation>
        <location evidence="3">Cell membrane</location>
        <topology evidence="3">Multi-pass membrane protein</topology>
    </subcellularLocation>
</comment>
<dbReference type="PATRIC" id="fig|797114.5.peg.3156"/>
<keyword evidence="10" id="KW-0479">Metal-binding</keyword>
<evidence type="ECO:0000256" key="3">
    <source>
        <dbReference type="ARBA" id="ARBA00004651"/>
    </source>
</evidence>
<evidence type="ECO:0000256" key="19">
    <source>
        <dbReference type="SAM" id="Phobius"/>
    </source>
</evidence>
<feature type="transmembrane region" description="Helical" evidence="19">
    <location>
        <begin position="385"/>
        <end position="409"/>
    </location>
</feature>
<evidence type="ECO:0000256" key="16">
    <source>
        <dbReference type="ARBA" id="ARBA00023211"/>
    </source>
</evidence>
<evidence type="ECO:0000256" key="11">
    <source>
        <dbReference type="ARBA" id="ARBA00022729"/>
    </source>
</evidence>
<comment type="cofactor">
    <cofactor evidence="1">
        <name>Mn(2+)</name>
        <dbReference type="ChEBI" id="CHEBI:29035"/>
    </cofactor>
</comment>
<evidence type="ECO:0000259" key="20">
    <source>
        <dbReference type="SMART" id="SM00560"/>
    </source>
</evidence>
<evidence type="ECO:0000256" key="4">
    <source>
        <dbReference type="ARBA" id="ARBA00004922"/>
    </source>
</evidence>
<dbReference type="SMART" id="SM00560">
    <property type="entry name" value="LamGL"/>
    <property type="match status" value="1"/>
</dbReference>
<feature type="transmembrane region" description="Helical" evidence="19">
    <location>
        <begin position="195"/>
        <end position="214"/>
    </location>
</feature>
<dbReference type="Pfam" id="PF13385">
    <property type="entry name" value="Laminin_G_3"/>
    <property type="match status" value="1"/>
</dbReference>
<dbReference type="eggNOG" id="arCOG02043">
    <property type="taxonomic scope" value="Archaea"/>
</dbReference>
<comment type="pathway">
    <text evidence="4">Protein modification; protein glycosylation.</text>
</comment>
<dbReference type="PANTHER" id="PTHR13872">
    <property type="entry name" value="DOLICHYL-DIPHOSPHOOLIGOSACCHARIDE--PROTEIN GLYCOSYLTRANSFERASE SUBUNIT"/>
    <property type="match status" value="1"/>
</dbReference>
<keyword evidence="7" id="KW-0328">Glycosyltransferase</keyword>
<organism evidence="21 22">
    <name type="scientific">Halosimplex carlsbadense 2-9-1</name>
    <dbReference type="NCBI Taxonomy" id="797114"/>
    <lineage>
        <taxon>Archaea</taxon>
        <taxon>Methanobacteriati</taxon>
        <taxon>Methanobacteriota</taxon>
        <taxon>Stenosarchaea group</taxon>
        <taxon>Halobacteria</taxon>
        <taxon>Halobacteriales</taxon>
        <taxon>Haloarculaceae</taxon>
        <taxon>Halosimplex</taxon>
    </lineage>
</organism>
<keyword evidence="13 19" id="KW-1133">Transmembrane helix</keyword>
<proteinExistence type="inferred from homology"/>
<evidence type="ECO:0000256" key="1">
    <source>
        <dbReference type="ARBA" id="ARBA00001936"/>
    </source>
</evidence>
<evidence type="ECO:0000256" key="14">
    <source>
        <dbReference type="ARBA" id="ARBA00023136"/>
    </source>
</evidence>
<keyword evidence="12" id="KW-0460">Magnesium</keyword>
<comment type="cofactor">
    <cofactor evidence="2">
        <name>Mg(2+)</name>
        <dbReference type="ChEBI" id="CHEBI:18420"/>
    </cofactor>
</comment>
<gene>
    <name evidence="21" type="ORF">C475_15533</name>
</gene>
<dbReference type="Pfam" id="PF02516">
    <property type="entry name" value="STT3"/>
    <property type="match status" value="1"/>
</dbReference>
<feature type="transmembrane region" description="Helical" evidence="19">
    <location>
        <begin position="439"/>
        <end position="462"/>
    </location>
</feature>
<comment type="similarity">
    <text evidence="5">Belongs to the STT3 family.</text>
</comment>
<evidence type="ECO:0000256" key="7">
    <source>
        <dbReference type="ARBA" id="ARBA00022676"/>
    </source>
</evidence>
<feature type="transmembrane region" description="Helical" evidence="19">
    <location>
        <begin position="256"/>
        <end position="273"/>
    </location>
</feature>
<evidence type="ECO:0000256" key="9">
    <source>
        <dbReference type="ARBA" id="ARBA00022692"/>
    </source>
</evidence>
<feature type="transmembrane region" description="Helical" evidence="19">
    <location>
        <begin position="329"/>
        <end position="348"/>
    </location>
</feature>
<feature type="domain" description="LamG-like jellyroll fold" evidence="20">
    <location>
        <begin position="849"/>
        <end position="980"/>
    </location>
</feature>
<name>M0CKC9_9EURY</name>
<dbReference type="EC" id="2.4.99.21" evidence="6"/>
<dbReference type="InterPro" id="IPR006558">
    <property type="entry name" value="LamG-like"/>
</dbReference>
<feature type="transmembrane region" description="Helical" evidence="19">
    <location>
        <begin position="557"/>
        <end position="577"/>
    </location>
</feature>
<evidence type="ECO:0000256" key="5">
    <source>
        <dbReference type="ARBA" id="ARBA00010810"/>
    </source>
</evidence>
<feature type="transmembrane region" description="Helical" evidence="19">
    <location>
        <begin position="354"/>
        <end position="373"/>
    </location>
</feature>
<dbReference type="GO" id="GO:0005886">
    <property type="term" value="C:plasma membrane"/>
    <property type="evidence" value="ECO:0007669"/>
    <property type="project" value="UniProtKB-SubCell"/>
</dbReference>
<evidence type="ECO:0000256" key="6">
    <source>
        <dbReference type="ARBA" id="ARBA00012602"/>
    </source>
</evidence>
<dbReference type="RefSeq" id="WP_006884775.1">
    <property type="nucleotide sequence ID" value="NZ_AOIU01000033.1"/>
</dbReference>
<evidence type="ECO:0000256" key="2">
    <source>
        <dbReference type="ARBA" id="ARBA00001946"/>
    </source>
</evidence>
<reference evidence="21 22" key="1">
    <citation type="journal article" date="2014" name="PLoS Genet.">
        <title>Phylogenetically driven sequencing of extremely halophilic archaea reveals strategies for static and dynamic osmo-response.</title>
        <authorList>
            <person name="Becker E.A."/>
            <person name="Seitzer P.M."/>
            <person name="Tritt A."/>
            <person name="Larsen D."/>
            <person name="Krusor M."/>
            <person name="Yao A.I."/>
            <person name="Wu D."/>
            <person name="Madern D."/>
            <person name="Eisen J.A."/>
            <person name="Darling A.E."/>
            <person name="Facciotti M.T."/>
        </authorList>
    </citation>
    <scope>NUCLEOTIDE SEQUENCE [LARGE SCALE GENOMIC DNA]</scope>
    <source>
        <strain evidence="21 22">2-9-1</strain>
    </source>
</reference>
<evidence type="ECO:0000313" key="21">
    <source>
        <dbReference type="EMBL" id="ELZ23696.1"/>
    </source>
</evidence>
<feature type="transmembrane region" description="Helical" evidence="19">
    <location>
        <begin position="301"/>
        <end position="317"/>
    </location>
</feature>
<dbReference type="UniPathway" id="UPA00378"/>
<dbReference type="GO" id="GO:0046872">
    <property type="term" value="F:metal ion binding"/>
    <property type="evidence" value="ECO:0007669"/>
    <property type="project" value="UniProtKB-KW"/>
</dbReference>
<evidence type="ECO:0000256" key="15">
    <source>
        <dbReference type="ARBA" id="ARBA00023157"/>
    </source>
</evidence>